<proteinExistence type="predicted"/>
<dbReference type="AlphaFoldDB" id="A0A2T0TXK7"/>
<comment type="caution">
    <text evidence="1">The sequence shown here is derived from an EMBL/GenBank/DDBJ whole genome shotgun (WGS) entry which is preliminary data.</text>
</comment>
<dbReference type="EMBL" id="PVTH01000009">
    <property type="protein sequence ID" value="PRY50426.1"/>
    <property type="molecule type" value="Genomic_DNA"/>
</dbReference>
<accession>A0A2T0TXK7</accession>
<evidence type="ECO:0000313" key="1">
    <source>
        <dbReference type="EMBL" id="PRY50426.1"/>
    </source>
</evidence>
<evidence type="ECO:0000313" key="2">
    <source>
        <dbReference type="Proteomes" id="UP000238034"/>
    </source>
</evidence>
<sequence length="115" mass="13941">MAIETLHTLEIIEAMENFLVRKRPEEEFRSQIDLSYVIEKQSVIIHEIRPRWDRPEEIVEIPVAKATYVMSKKMWKVFWKQGDLRWHAYTPEPLVPNIRDFVALVEQDEYYCFWG</sequence>
<dbReference type="Pfam" id="PF11225">
    <property type="entry name" value="DUF3024"/>
    <property type="match status" value="1"/>
</dbReference>
<dbReference type="Proteomes" id="UP000238034">
    <property type="component" value="Unassembled WGS sequence"/>
</dbReference>
<keyword evidence="2" id="KW-1185">Reference proteome</keyword>
<dbReference type="OrthoDB" id="1362002at2"/>
<reference evidence="1 2" key="1">
    <citation type="submission" date="2018-03" db="EMBL/GenBank/DDBJ databases">
        <title>Genomic Encyclopedia of Type Strains, Phase III (KMG-III): the genomes of soil and plant-associated and newly described type strains.</title>
        <authorList>
            <person name="Whitman W."/>
        </authorList>
    </citation>
    <scope>NUCLEOTIDE SEQUENCE [LARGE SCALE GENOMIC DNA]</scope>
    <source>
        <strain evidence="1 2">CGMCC 1.9313</strain>
    </source>
</reference>
<dbReference type="RefSeq" id="WP_106294518.1">
    <property type="nucleotide sequence ID" value="NZ_PVTH01000009.1"/>
</dbReference>
<name>A0A2T0TXK7_9SPHI</name>
<dbReference type="InterPro" id="IPR021388">
    <property type="entry name" value="DUF3024"/>
</dbReference>
<organism evidence="1 2">
    <name type="scientific">Arcticibacter pallidicorallinus</name>
    <dbReference type="NCBI Taxonomy" id="1259464"/>
    <lineage>
        <taxon>Bacteria</taxon>
        <taxon>Pseudomonadati</taxon>
        <taxon>Bacteroidota</taxon>
        <taxon>Sphingobacteriia</taxon>
        <taxon>Sphingobacteriales</taxon>
        <taxon>Sphingobacteriaceae</taxon>
        <taxon>Arcticibacter</taxon>
    </lineage>
</organism>
<protein>
    <recommendedName>
        <fullName evidence="3">DUF3024 family protein</fullName>
    </recommendedName>
</protein>
<gene>
    <name evidence="1" type="ORF">B0I27_109150</name>
</gene>
<evidence type="ECO:0008006" key="3">
    <source>
        <dbReference type="Google" id="ProtNLM"/>
    </source>
</evidence>